<keyword evidence="3" id="KW-0067">ATP-binding</keyword>
<reference evidence="4" key="1">
    <citation type="submission" date="2021-02" db="EMBL/GenBank/DDBJ databases">
        <authorList>
            <person name="Palmer J.M."/>
        </authorList>
    </citation>
    <scope>NUCLEOTIDE SEQUENCE</scope>
    <source>
        <strain evidence="4">SCRP734</strain>
    </source>
</reference>
<protein>
    <submittedName>
        <fullName evidence="4">C-1-tetrahydrofolate synthase, cytoplasmic</fullName>
    </submittedName>
</protein>
<dbReference type="AlphaFoldDB" id="A0A8T1VAG6"/>
<comment type="caution">
    <text evidence="4">The sequence shown here is derived from an EMBL/GenBank/DDBJ whole genome shotgun (WGS) entry which is preliminary data.</text>
</comment>
<evidence type="ECO:0000256" key="2">
    <source>
        <dbReference type="ARBA" id="ARBA00022741"/>
    </source>
</evidence>
<dbReference type="EMBL" id="JAGDFM010000578">
    <property type="protein sequence ID" value="KAG7377089.1"/>
    <property type="molecule type" value="Genomic_DNA"/>
</dbReference>
<keyword evidence="2" id="KW-0547">Nucleotide-binding</keyword>
<dbReference type="InterPro" id="IPR000559">
    <property type="entry name" value="Formate_THF_ligase"/>
</dbReference>
<accession>A0A8T1VAG6</accession>
<evidence type="ECO:0000313" key="5">
    <source>
        <dbReference type="Proteomes" id="UP000694044"/>
    </source>
</evidence>
<name>A0A8T1VAG6_9STRA</name>
<proteinExistence type="predicted"/>
<keyword evidence="5" id="KW-1185">Reference proteome</keyword>
<organism evidence="4 5">
    <name type="scientific">Phytophthora pseudosyringae</name>
    <dbReference type="NCBI Taxonomy" id="221518"/>
    <lineage>
        <taxon>Eukaryota</taxon>
        <taxon>Sar</taxon>
        <taxon>Stramenopiles</taxon>
        <taxon>Oomycota</taxon>
        <taxon>Peronosporomycetes</taxon>
        <taxon>Peronosporales</taxon>
        <taxon>Peronosporaceae</taxon>
        <taxon>Phytophthora</taxon>
    </lineage>
</organism>
<evidence type="ECO:0000313" key="4">
    <source>
        <dbReference type="EMBL" id="KAG7377089.1"/>
    </source>
</evidence>
<dbReference type="OrthoDB" id="5126881at2759"/>
<dbReference type="Proteomes" id="UP000694044">
    <property type="component" value="Unassembled WGS sequence"/>
</dbReference>
<sequence>MEKFFNIKCRASGLTPQCVGLASTIRALKLHVYSRCNMCLFSPCCYLDPVYVDENIKLLERGWANTQHHIYNVLKFNVSVVWL</sequence>
<gene>
    <name evidence="4" type="primary">MTHFD1</name>
    <name evidence="4" type="ORF">PHYPSEUDO_012172</name>
</gene>
<dbReference type="Pfam" id="PF01268">
    <property type="entry name" value="FTHFS"/>
    <property type="match status" value="1"/>
</dbReference>
<dbReference type="GO" id="GO:0005524">
    <property type="term" value="F:ATP binding"/>
    <property type="evidence" value="ECO:0007669"/>
    <property type="project" value="UniProtKB-KW"/>
</dbReference>
<evidence type="ECO:0000256" key="1">
    <source>
        <dbReference type="ARBA" id="ARBA00022598"/>
    </source>
</evidence>
<keyword evidence="1" id="KW-0436">Ligase</keyword>
<dbReference type="GO" id="GO:0004329">
    <property type="term" value="F:formate-tetrahydrofolate ligase activity"/>
    <property type="evidence" value="ECO:0007669"/>
    <property type="project" value="InterPro"/>
</dbReference>
<evidence type="ECO:0000256" key="3">
    <source>
        <dbReference type="ARBA" id="ARBA00022840"/>
    </source>
</evidence>